<accession>A0A9P6HBJ2</accession>
<proteinExistence type="predicted"/>
<comment type="caution">
    <text evidence="3">The sequence shown here is derived from an EMBL/GenBank/DDBJ whole genome shotgun (WGS) entry which is preliminary data.</text>
</comment>
<dbReference type="Gene3D" id="1.10.510.10">
    <property type="entry name" value="Transferase(Phosphotransferase) domain 1"/>
    <property type="match status" value="1"/>
</dbReference>
<dbReference type="Pfam" id="PF17667">
    <property type="entry name" value="Pkinase_fungal"/>
    <property type="match status" value="1"/>
</dbReference>
<dbReference type="PANTHER" id="PTHR38248">
    <property type="entry name" value="FUNK1 6"/>
    <property type="match status" value="1"/>
</dbReference>
<dbReference type="InterPro" id="IPR040976">
    <property type="entry name" value="Pkinase_fungal"/>
</dbReference>
<reference evidence="3" key="2">
    <citation type="submission" date="2020-11" db="EMBL/GenBank/DDBJ databases">
        <authorList>
            <consortium name="DOE Joint Genome Institute"/>
            <person name="Kuo A."/>
            <person name="Miyauchi S."/>
            <person name="Kiss E."/>
            <person name="Drula E."/>
            <person name="Kohler A."/>
            <person name="Sanchez-Garcia M."/>
            <person name="Andreopoulos B."/>
            <person name="Barry K.W."/>
            <person name="Bonito G."/>
            <person name="Buee M."/>
            <person name="Carver A."/>
            <person name="Chen C."/>
            <person name="Cichocki N."/>
            <person name="Clum A."/>
            <person name="Culley D."/>
            <person name="Crous P.W."/>
            <person name="Fauchery L."/>
            <person name="Girlanda M."/>
            <person name="Hayes R."/>
            <person name="Keri Z."/>
            <person name="Labutti K."/>
            <person name="Lipzen A."/>
            <person name="Lombard V."/>
            <person name="Magnuson J."/>
            <person name="Maillard F."/>
            <person name="Morin E."/>
            <person name="Murat C."/>
            <person name="Nolan M."/>
            <person name="Ohm R."/>
            <person name="Pangilinan J."/>
            <person name="Pereira M."/>
            <person name="Perotto S."/>
            <person name="Peter M."/>
            <person name="Riley R."/>
            <person name="Sitrit Y."/>
            <person name="Stielow B."/>
            <person name="Szollosi G."/>
            <person name="Zifcakova L."/>
            <person name="Stursova M."/>
            <person name="Spatafora J.W."/>
            <person name="Tedersoo L."/>
            <person name="Vaario L.-M."/>
            <person name="Yamada A."/>
            <person name="Yan M."/>
            <person name="Wang P."/>
            <person name="Xu J."/>
            <person name="Bruns T."/>
            <person name="Baldrian P."/>
            <person name="Vilgalys R."/>
            <person name="Henrissat B."/>
            <person name="Grigoriev I.V."/>
            <person name="Hibbett D."/>
            <person name="Nagy L.G."/>
            <person name="Martin F.M."/>
        </authorList>
    </citation>
    <scope>NUCLEOTIDE SEQUENCE</scope>
    <source>
        <strain evidence="3">UH-Tt-Lm1</strain>
    </source>
</reference>
<gene>
    <name evidence="3" type="ORF">BJ322DRAFT_1066547</name>
</gene>
<reference evidence="3" key="1">
    <citation type="journal article" date="2020" name="Nat. Commun.">
        <title>Large-scale genome sequencing of mycorrhizal fungi provides insights into the early evolution of symbiotic traits.</title>
        <authorList>
            <person name="Miyauchi S."/>
            <person name="Kiss E."/>
            <person name="Kuo A."/>
            <person name="Drula E."/>
            <person name="Kohler A."/>
            <person name="Sanchez-Garcia M."/>
            <person name="Morin E."/>
            <person name="Andreopoulos B."/>
            <person name="Barry K.W."/>
            <person name="Bonito G."/>
            <person name="Buee M."/>
            <person name="Carver A."/>
            <person name="Chen C."/>
            <person name="Cichocki N."/>
            <person name="Clum A."/>
            <person name="Culley D."/>
            <person name="Crous P.W."/>
            <person name="Fauchery L."/>
            <person name="Girlanda M."/>
            <person name="Hayes R.D."/>
            <person name="Keri Z."/>
            <person name="LaButti K."/>
            <person name="Lipzen A."/>
            <person name="Lombard V."/>
            <person name="Magnuson J."/>
            <person name="Maillard F."/>
            <person name="Murat C."/>
            <person name="Nolan M."/>
            <person name="Ohm R.A."/>
            <person name="Pangilinan J."/>
            <person name="Pereira M.F."/>
            <person name="Perotto S."/>
            <person name="Peter M."/>
            <person name="Pfister S."/>
            <person name="Riley R."/>
            <person name="Sitrit Y."/>
            <person name="Stielow J.B."/>
            <person name="Szollosi G."/>
            <person name="Zifcakova L."/>
            <person name="Stursova M."/>
            <person name="Spatafora J.W."/>
            <person name="Tedersoo L."/>
            <person name="Vaario L.M."/>
            <person name="Yamada A."/>
            <person name="Yan M."/>
            <person name="Wang P."/>
            <person name="Xu J."/>
            <person name="Bruns T."/>
            <person name="Baldrian P."/>
            <person name="Vilgalys R."/>
            <person name="Dunand C."/>
            <person name="Henrissat B."/>
            <person name="Grigoriev I.V."/>
            <person name="Hibbett D."/>
            <person name="Nagy L.G."/>
            <person name="Martin F.M."/>
        </authorList>
    </citation>
    <scope>NUCLEOTIDE SEQUENCE</scope>
    <source>
        <strain evidence="3">UH-Tt-Lm1</strain>
    </source>
</reference>
<dbReference type="PANTHER" id="PTHR38248:SF2">
    <property type="entry name" value="FUNK1 11"/>
    <property type="match status" value="1"/>
</dbReference>
<dbReference type="Proteomes" id="UP000736335">
    <property type="component" value="Unassembled WGS sequence"/>
</dbReference>
<feature type="region of interest" description="Disordered" evidence="1">
    <location>
        <begin position="1"/>
        <end position="51"/>
    </location>
</feature>
<protein>
    <recommendedName>
        <fullName evidence="2">Fungal-type protein kinase domain-containing protein</fullName>
    </recommendedName>
</protein>
<name>A0A9P6HBJ2_9AGAM</name>
<evidence type="ECO:0000256" key="1">
    <source>
        <dbReference type="SAM" id="MobiDB-lite"/>
    </source>
</evidence>
<dbReference type="AlphaFoldDB" id="A0A9P6HBJ2"/>
<dbReference type="InterPro" id="IPR011009">
    <property type="entry name" value="Kinase-like_dom_sf"/>
</dbReference>
<keyword evidence="4" id="KW-1185">Reference proteome</keyword>
<evidence type="ECO:0000313" key="4">
    <source>
        <dbReference type="Proteomes" id="UP000736335"/>
    </source>
</evidence>
<organism evidence="3 4">
    <name type="scientific">Thelephora terrestris</name>
    <dbReference type="NCBI Taxonomy" id="56493"/>
    <lineage>
        <taxon>Eukaryota</taxon>
        <taxon>Fungi</taxon>
        <taxon>Dikarya</taxon>
        <taxon>Basidiomycota</taxon>
        <taxon>Agaricomycotina</taxon>
        <taxon>Agaricomycetes</taxon>
        <taxon>Thelephorales</taxon>
        <taxon>Thelephoraceae</taxon>
        <taxon>Thelephora</taxon>
    </lineage>
</organism>
<feature type="domain" description="Fungal-type protein kinase" evidence="2">
    <location>
        <begin position="572"/>
        <end position="672"/>
    </location>
</feature>
<dbReference type="SUPFAM" id="SSF56112">
    <property type="entry name" value="Protein kinase-like (PK-like)"/>
    <property type="match status" value="1"/>
</dbReference>
<evidence type="ECO:0000259" key="2">
    <source>
        <dbReference type="Pfam" id="PF17667"/>
    </source>
</evidence>
<sequence>MSSHDTPTTPPQDSKKVQAHLESQQATNPNRGSSATGQNLTRVQKEGVKSGISVDMKQKKQCELKDMVRFLLALCCQSDSSTTLDSADGTLYNDCLRSVESIAGSNELKEKLESYKSPSFTHERQMYKPFTEVMNYALEPLSRIEVDGLPKFKSHIAFVPCDKGVKSDCDISGSSFKPDVAVMSIQDAYKLYKLDGSDAPELSKLITEISVNAPSGSPSWKTILSAIEIKRGRGSSKHQDRATQDVDVQFDEELGDSQPVVASTSSVSYVSSKRSASIAEMDTSAMSSSSKRPRVKKSSPKVPTQTLTDQNGIYSAHKFSDSFWISHVINLLVQDDCLWVSWIDREGPIVSSGCRFSEDISLTLVLLLVLQRFGRRQWGYIPELTTEDHCVSLRSMEADEASGEGEVTINFHPEDKVHSTWALLGRATTVIGAKVEGDTTGVSRGQDAQKLKPSVVSSEQRNKLRGYYEARDEYRRAYAGTVKSANIVLKVSWPETTRVAEWETLKLARTFGENDKFIKGHIPEVRGGQDFDRYSTHHIRRFLCFDEKPGTRTLRLIAMDRLWPIHNLDGEQFWKAFWECVLCHYRLWVNGIHHGDISLHNLMYGISKAGDPLGIIIDFDLATCVNHPTTNNDRTGTIPFMAIDLLDGGLDTRIPRLYRHDLESLSWVLVYVTVSTIQYKDNTIDAPAPQRAKKWFTGVDRLAREAHAMSKLLFHLYYGKEGARVFGLYRRYIGVTQKITRYWSDFHTSRKVSKEEPEVLSWGPEWEPVLEAQVSVKAEVDDPAGSLGSFVKEVANLLGEADVEFARVKGDLLEAIEIPPVKGSAV</sequence>
<feature type="compositionally biased region" description="Polar residues" evidence="1">
    <location>
        <begin position="21"/>
        <end position="42"/>
    </location>
</feature>
<dbReference type="OrthoDB" id="5569250at2759"/>
<feature type="region of interest" description="Disordered" evidence="1">
    <location>
        <begin position="280"/>
        <end position="306"/>
    </location>
</feature>
<evidence type="ECO:0000313" key="3">
    <source>
        <dbReference type="EMBL" id="KAF9783677.1"/>
    </source>
</evidence>
<dbReference type="EMBL" id="WIUZ02000009">
    <property type="protein sequence ID" value="KAF9783677.1"/>
    <property type="molecule type" value="Genomic_DNA"/>
</dbReference>